<dbReference type="EMBL" id="QGDQ01000019">
    <property type="protein sequence ID" value="PWJ52562.1"/>
    <property type="molecule type" value="Genomic_DNA"/>
</dbReference>
<dbReference type="SUPFAM" id="SSF47413">
    <property type="entry name" value="lambda repressor-like DNA-binding domains"/>
    <property type="match status" value="1"/>
</dbReference>
<feature type="compositionally biased region" description="Acidic residues" evidence="1">
    <location>
        <begin position="1"/>
        <end position="14"/>
    </location>
</feature>
<gene>
    <name evidence="3" type="ORF">BXY45_11955</name>
</gene>
<reference evidence="3 4" key="1">
    <citation type="submission" date="2018-03" db="EMBL/GenBank/DDBJ databases">
        <title>Genomic Encyclopedia of Archaeal and Bacterial Type Strains, Phase II (KMG-II): from individual species to whole genera.</title>
        <authorList>
            <person name="Goeker M."/>
        </authorList>
    </citation>
    <scope>NUCLEOTIDE SEQUENCE [LARGE SCALE GENOMIC DNA]</scope>
    <source>
        <strain evidence="3 4">DSM 44889</strain>
    </source>
</reference>
<dbReference type="Proteomes" id="UP000245469">
    <property type="component" value="Unassembled WGS sequence"/>
</dbReference>
<dbReference type="Gene3D" id="1.10.260.40">
    <property type="entry name" value="lambda repressor-like DNA-binding domains"/>
    <property type="match status" value="1"/>
</dbReference>
<dbReference type="InterPro" id="IPR001387">
    <property type="entry name" value="Cro/C1-type_HTH"/>
</dbReference>
<evidence type="ECO:0000256" key="1">
    <source>
        <dbReference type="SAM" id="MobiDB-lite"/>
    </source>
</evidence>
<feature type="region of interest" description="Disordered" evidence="1">
    <location>
        <begin position="151"/>
        <end position="176"/>
    </location>
</feature>
<feature type="domain" description="HTH cro/C1-type" evidence="2">
    <location>
        <begin position="62"/>
        <end position="97"/>
    </location>
</feature>
<comment type="caution">
    <text evidence="3">The sequence shown here is derived from an EMBL/GenBank/DDBJ whole genome shotgun (WGS) entry which is preliminary data.</text>
</comment>
<keyword evidence="4" id="KW-1185">Reference proteome</keyword>
<dbReference type="AlphaFoldDB" id="A0A316A513"/>
<organism evidence="3 4">
    <name type="scientific">Quadrisphaera granulorum</name>
    <dbReference type="NCBI Taxonomy" id="317664"/>
    <lineage>
        <taxon>Bacteria</taxon>
        <taxon>Bacillati</taxon>
        <taxon>Actinomycetota</taxon>
        <taxon>Actinomycetes</taxon>
        <taxon>Kineosporiales</taxon>
        <taxon>Kineosporiaceae</taxon>
        <taxon>Quadrisphaera</taxon>
    </lineage>
</organism>
<accession>A0A316A513</accession>
<dbReference type="PROSITE" id="PS50943">
    <property type="entry name" value="HTH_CROC1"/>
    <property type="match status" value="1"/>
</dbReference>
<dbReference type="GO" id="GO:0003677">
    <property type="term" value="F:DNA binding"/>
    <property type="evidence" value="ECO:0007669"/>
    <property type="project" value="InterPro"/>
</dbReference>
<feature type="region of interest" description="Disordered" evidence="1">
    <location>
        <begin position="1"/>
        <end position="23"/>
    </location>
</feature>
<name>A0A316A513_9ACTN</name>
<sequence length="176" mass="18656">MAEDAVDTDVDVTADEAAPNGGSSRTLAEKVDHLFRTVRSSRGEYTYEQVASEIRDAGGPTISAAYVWMLRNGKRDNPTMKHLEALASFFGVPAAYFFDDEVSQAVNEQLAVVAAMRDAGVRKIAMRASGLSSESLGTIVDMIERVRALEGLPDGADGSDAGSAPEGRTKGSRTPG</sequence>
<evidence type="ECO:0000313" key="4">
    <source>
        <dbReference type="Proteomes" id="UP000245469"/>
    </source>
</evidence>
<evidence type="ECO:0000313" key="3">
    <source>
        <dbReference type="EMBL" id="PWJ52562.1"/>
    </source>
</evidence>
<dbReference type="CDD" id="cd00093">
    <property type="entry name" value="HTH_XRE"/>
    <property type="match status" value="1"/>
</dbReference>
<protein>
    <submittedName>
        <fullName evidence="3">Transcriptional regulator with XRE-family HTH domain</fullName>
    </submittedName>
</protein>
<evidence type="ECO:0000259" key="2">
    <source>
        <dbReference type="PROSITE" id="PS50943"/>
    </source>
</evidence>
<proteinExistence type="predicted"/>
<dbReference type="InterPro" id="IPR010982">
    <property type="entry name" value="Lambda_DNA-bd_dom_sf"/>
</dbReference>